<dbReference type="PANTHER" id="PTHR39456">
    <property type="entry name" value="METAL-DEPENDENT HYDROLASE"/>
    <property type="match status" value="1"/>
</dbReference>
<proteinExistence type="predicted"/>
<gene>
    <name evidence="1" type="ORF">C0Z18_05790</name>
</gene>
<dbReference type="InterPro" id="IPR016516">
    <property type="entry name" value="UCP07580"/>
</dbReference>
<evidence type="ECO:0000313" key="2">
    <source>
        <dbReference type="Proteomes" id="UP000235616"/>
    </source>
</evidence>
<evidence type="ECO:0000313" key="1">
    <source>
        <dbReference type="EMBL" id="PMS22030.1"/>
    </source>
</evidence>
<protein>
    <submittedName>
        <fullName evidence="1">Metal-dependent hydrolase</fullName>
    </submittedName>
</protein>
<dbReference type="RefSeq" id="WP_102644430.1">
    <property type="nucleotide sequence ID" value="NZ_PNYA01000004.1"/>
</dbReference>
<reference evidence="1 2" key="1">
    <citation type="submission" date="2018-01" db="EMBL/GenBank/DDBJ databases">
        <title>Whole genome analyses suggest that Burkholderia sensu lato contains two further novel genera in the rhizoxinica-symbiotica group Mycetohabitans gen. nov., and Trinickia gen. nov.: implications for the evolution of diazotrophy and nodulation in the Burkholderiaceae.</title>
        <authorList>
            <person name="Estrada-de los Santos P."/>
            <person name="Palmer M."/>
            <person name="Chavez-Ramirez B."/>
            <person name="Beukes C."/>
            <person name="Steenkamp E.T."/>
            <person name="Hirsch A.M."/>
            <person name="Manyaka P."/>
            <person name="Maluk M."/>
            <person name="Lafos M."/>
            <person name="Crook M."/>
            <person name="Gross E."/>
            <person name="Simon M.F."/>
            <person name="Bueno dos Reis Junior F."/>
            <person name="Poole P.S."/>
            <person name="Venter S.N."/>
            <person name="James E.K."/>
        </authorList>
    </citation>
    <scope>NUCLEOTIDE SEQUENCE [LARGE SCALE GENOMIC DNA]</scope>
    <source>
        <strain evidence="1 2">GIMN1.004</strain>
    </source>
</reference>
<keyword evidence="1" id="KW-0378">Hydrolase</keyword>
<dbReference type="Proteomes" id="UP000235616">
    <property type="component" value="Unassembled WGS sequence"/>
</dbReference>
<organism evidence="1 2">
    <name type="scientific">Trinickia dabaoshanensis</name>
    <dbReference type="NCBI Taxonomy" id="564714"/>
    <lineage>
        <taxon>Bacteria</taxon>
        <taxon>Pseudomonadati</taxon>
        <taxon>Pseudomonadota</taxon>
        <taxon>Betaproteobacteria</taxon>
        <taxon>Burkholderiales</taxon>
        <taxon>Burkholderiaceae</taxon>
        <taxon>Trinickia</taxon>
    </lineage>
</organism>
<dbReference type="OrthoDB" id="4760165at2"/>
<name>A0A2N7VY24_9BURK</name>
<keyword evidence="2" id="KW-1185">Reference proteome</keyword>
<comment type="caution">
    <text evidence="1">The sequence shown here is derived from an EMBL/GenBank/DDBJ whole genome shotgun (WGS) entry which is preliminary data.</text>
</comment>
<dbReference type="AlphaFoldDB" id="A0A2N7VY24"/>
<sequence>MTSNLRLSTSAPSPHPWNGTGVRSRFFDALSLLLPGGEQFLIETLESWRASAQLGPGDELGGEIDRFIREEQAHRRAHANYNAALVDAVPHMQPLVERANAITADLAGFSAPMKLALVVAFEHLTAVLAEEIEAHPFLLVRNDSRAARLWRWHAREELGHRHVAVCVANRAGIGRGALTLALLLATLYLATDLLRYTFALCRCDVRAGASRATLIADSVRFAGGAIPSLLRMARHWFGLLLSPTRCAR</sequence>
<dbReference type="EMBL" id="PNYA01000004">
    <property type="protein sequence ID" value="PMS22030.1"/>
    <property type="molecule type" value="Genomic_DNA"/>
</dbReference>
<accession>A0A2N7VY24</accession>
<dbReference type="GO" id="GO:0016787">
    <property type="term" value="F:hydrolase activity"/>
    <property type="evidence" value="ECO:0007669"/>
    <property type="project" value="UniProtKB-KW"/>
</dbReference>
<dbReference type="Pfam" id="PF10118">
    <property type="entry name" value="Metal_hydrol"/>
    <property type="match status" value="1"/>
</dbReference>
<dbReference type="PANTHER" id="PTHR39456:SF1">
    <property type="entry name" value="METAL-DEPENDENT HYDROLASE"/>
    <property type="match status" value="1"/>
</dbReference>